<dbReference type="InterPro" id="IPR029063">
    <property type="entry name" value="SAM-dependent_MTases_sf"/>
</dbReference>
<protein>
    <recommendedName>
        <fullName evidence="1">Methyltransferase type 11 domain-containing protein</fullName>
    </recommendedName>
</protein>
<dbReference type="GO" id="GO:0008757">
    <property type="term" value="F:S-adenosylmethionine-dependent methyltransferase activity"/>
    <property type="evidence" value="ECO:0007669"/>
    <property type="project" value="InterPro"/>
</dbReference>
<reference evidence="3" key="1">
    <citation type="submission" date="2016-02" db="EMBL/GenBank/DDBJ databases">
        <authorList>
            <person name="Wen L."/>
            <person name="He K."/>
            <person name="Yang H."/>
        </authorList>
    </citation>
    <scope>NUCLEOTIDE SEQUENCE [LARGE SCALE GENOMIC DNA]</scope>
    <source>
        <strain evidence="3">JCM 15929</strain>
    </source>
</reference>
<evidence type="ECO:0000259" key="1">
    <source>
        <dbReference type="Pfam" id="PF08241"/>
    </source>
</evidence>
<dbReference type="EMBL" id="LSRF01000058">
    <property type="protein sequence ID" value="KXP03171.1"/>
    <property type="molecule type" value="Genomic_DNA"/>
</dbReference>
<dbReference type="Pfam" id="PF08241">
    <property type="entry name" value="Methyltransf_11"/>
    <property type="match status" value="1"/>
</dbReference>
<proteinExistence type="predicted"/>
<comment type="caution">
    <text evidence="2">The sequence shown here is derived from an EMBL/GenBank/DDBJ whole genome shotgun (WGS) entry which is preliminary data.</text>
</comment>
<dbReference type="InterPro" id="IPR013216">
    <property type="entry name" value="Methyltransf_11"/>
</dbReference>
<dbReference type="AlphaFoldDB" id="A0A137ZY91"/>
<dbReference type="NCBIfam" id="NF041255">
    <property type="entry name" value="mycofact_MftM"/>
    <property type="match status" value="1"/>
</dbReference>
<name>A0A137ZY91_9ACTN</name>
<feature type="domain" description="Methyltransferase type 11" evidence="1">
    <location>
        <begin position="125"/>
        <end position="217"/>
    </location>
</feature>
<accession>A0A137ZY91</accession>
<evidence type="ECO:0000313" key="2">
    <source>
        <dbReference type="EMBL" id="KXP03171.1"/>
    </source>
</evidence>
<dbReference type="Proteomes" id="UP000070258">
    <property type="component" value="Unassembled WGS sequence"/>
</dbReference>
<gene>
    <name evidence="2" type="ORF">AXK60_15035</name>
</gene>
<sequence>MSMIDALAAGSGRRWSDGGVHVSRVRRGRALSVRRNERGWAVQHRLAPNDLRDSLALRIAAEAGPCAVEEFERMLVGVVRTTVPDATRAWVQYYRNSMADLESGAADFAPVHATAAELLVGDSLLDLGSCFGFFALRAARSGMQVTATDLCAGTMTLLDTVAREIEIPLCTRVADATNTGLPDRYADTVSVLHLLEHVSPEAGTAVVDEALRLARERVIIAVPIEEEPDTRFGHVSTFTVDGLHALVADRGLRCRSFEHHGAWLVIDL</sequence>
<dbReference type="SUPFAM" id="SSF53335">
    <property type="entry name" value="S-adenosyl-L-methionine-dependent methyltransferases"/>
    <property type="match status" value="1"/>
</dbReference>
<evidence type="ECO:0000313" key="3">
    <source>
        <dbReference type="Proteomes" id="UP000070258"/>
    </source>
</evidence>
<dbReference type="STRING" id="239498.AXK60_15035"/>
<dbReference type="Gene3D" id="3.40.50.150">
    <property type="entry name" value="Vaccinia Virus protein VP39"/>
    <property type="match status" value="1"/>
</dbReference>
<dbReference type="OrthoDB" id="3571292at2"/>
<organism evidence="2 3">
    <name type="scientific">Tsukamurella pseudospumae</name>
    <dbReference type="NCBI Taxonomy" id="239498"/>
    <lineage>
        <taxon>Bacteria</taxon>
        <taxon>Bacillati</taxon>
        <taxon>Actinomycetota</taxon>
        <taxon>Actinomycetes</taxon>
        <taxon>Mycobacteriales</taxon>
        <taxon>Tsukamurellaceae</taxon>
        <taxon>Tsukamurella</taxon>
    </lineage>
</organism>